<evidence type="ECO:0000256" key="5">
    <source>
        <dbReference type="ARBA" id="ARBA00022989"/>
    </source>
</evidence>
<dbReference type="EMBL" id="JANBPT010000080">
    <property type="protein sequence ID" value="KAJ1928291.1"/>
    <property type="molecule type" value="Genomic_DNA"/>
</dbReference>
<evidence type="ECO:0000256" key="3">
    <source>
        <dbReference type="ARBA" id="ARBA00022475"/>
    </source>
</evidence>
<feature type="transmembrane region" description="Helical" evidence="10">
    <location>
        <begin position="486"/>
        <end position="509"/>
    </location>
</feature>
<name>A0A9W8E178_9FUNG</name>
<keyword evidence="5 10" id="KW-1133">Transmembrane helix</keyword>
<comment type="caution">
    <text evidence="11">The sequence shown here is derived from an EMBL/GenBank/DDBJ whole genome shotgun (WGS) entry which is preliminary data.</text>
</comment>
<dbReference type="OrthoDB" id="409792at2759"/>
<keyword evidence="3" id="KW-1003">Cell membrane</keyword>
<accession>A0A9W8E178</accession>
<evidence type="ECO:0000256" key="8">
    <source>
        <dbReference type="ARBA" id="ARBA00035585"/>
    </source>
</evidence>
<gene>
    <name evidence="11" type="ORF">IWQ60_002201</name>
</gene>
<evidence type="ECO:0000256" key="9">
    <source>
        <dbReference type="SAM" id="MobiDB-lite"/>
    </source>
</evidence>
<dbReference type="GO" id="GO:1903425">
    <property type="term" value="F:fluoride transmembrane transporter activity"/>
    <property type="evidence" value="ECO:0007669"/>
    <property type="project" value="TreeGrafter"/>
</dbReference>
<evidence type="ECO:0000256" key="6">
    <source>
        <dbReference type="ARBA" id="ARBA00023136"/>
    </source>
</evidence>
<dbReference type="Proteomes" id="UP001150569">
    <property type="component" value="Unassembled WGS sequence"/>
</dbReference>
<keyword evidence="4 10" id="KW-0812">Transmembrane</keyword>
<sequence>MAWKSRTVEVASLAFFSICGLWVRQGINALFTFGFAPVFALAMVQLTGCVTMGFIRELKVIQAKAYHQWRESAGRGRPRERTEEGPWSPGAARPSPTAVVPPRPTEKRPRRQKTGDRVAAGPVSAADTEYRPGVNEATLRSTETASLMPEDGNQLRWADPPYVPPLVDPVATDEAFRPGSGELSIAPSNVVAVEATHSLQSVQVVAKPDLPTPHTRHLLNPLDYYLTHVPYLFKGITTGLCGSITTFSSWQLQVFQTAFRIRDDVDIDPVASQRTLPPTHFDSLLGAFTHLVVTWCVALVGLKFGQHLAGGWSNSNPYRLLYNPQRRRPSPVGPDVKLADRLEPVPFPNAQPHLVRRVLDRLVIVLGLGGWAGVIVGACLSYYWREYSLAACFAPLGTLLRFWLARLNRPSARTEERNRRGLGRISGLLNLRGPSVGDLPWGTFIANIAGTALLGVLFLLGRNVFVIHRPVGGGRESPAFCQLRQAMMDGLCGCLTTVSTLAVEAAVLVPTLTRSYLYTLLSILTAQALLVISAGFYEWFVQPNTRMGRLNCYAA</sequence>
<feature type="transmembrane region" description="Helical" evidence="10">
    <location>
        <begin position="444"/>
        <end position="465"/>
    </location>
</feature>
<feature type="transmembrane region" description="Helical" evidence="10">
    <location>
        <begin position="515"/>
        <end position="540"/>
    </location>
</feature>
<dbReference type="PANTHER" id="PTHR28259">
    <property type="entry name" value="FLUORIDE EXPORT PROTEIN 1-RELATED"/>
    <property type="match status" value="1"/>
</dbReference>
<feature type="region of interest" description="Disordered" evidence="9">
    <location>
        <begin position="71"/>
        <end position="128"/>
    </location>
</feature>
<comment type="subcellular location">
    <subcellularLocation>
        <location evidence="2">Cell membrane</location>
        <topology evidence="2">Multi-pass membrane protein</topology>
    </subcellularLocation>
</comment>
<organism evidence="11 12">
    <name type="scientific">Tieghemiomyces parasiticus</name>
    <dbReference type="NCBI Taxonomy" id="78921"/>
    <lineage>
        <taxon>Eukaryota</taxon>
        <taxon>Fungi</taxon>
        <taxon>Fungi incertae sedis</taxon>
        <taxon>Zoopagomycota</taxon>
        <taxon>Kickxellomycotina</taxon>
        <taxon>Dimargaritomycetes</taxon>
        <taxon>Dimargaritales</taxon>
        <taxon>Dimargaritaceae</taxon>
        <taxon>Tieghemiomyces</taxon>
    </lineage>
</organism>
<evidence type="ECO:0000256" key="4">
    <source>
        <dbReference type="ARBA" id="ARBA00022692"/>
    </source>
</evidence>
<proteinExistence type="inferred from homology"/>
<dbReference type="AlphaFoldDB" id="A0A9W8E178"/>
<comment type="similarity">
    <text evidence="7">Belongs to the fluoride channel Fluc/FEX (TC 1.A.43) family.</text>
</comment>
<dbReference type="InterPro" id="IPR003691">
    <property type="entry name" value="FluC"/>
</dbReference>
<evidence type="ECO:0000256" key="7">
    <source>
        <dbReference type="ARBA" id="ARBA00035120"/>
    </source>
</evidence>
<feature type="compositionally biased region" description="Basic and acidic residues" evidence="9">
    <location>
        <begin position="71"/>
        <end position="84"/>
    </location>
</feature>
<keyword evidence="6 10" id="KW-0472">Membrane</keyword>
<reference evidence="11" key="1">
    <citation type="submission" date="2022-07" db="EMBL/GenBank/DDBJ databases">
        <title>Phylogenomic reconstructions and comparative analyses of Kickxellomycotina fungi.</title>
        <authorList>
            <person name="Reynolds N.K."/>
            <person name="Stajich J.E."/>
            <person name="Barry K."/>
            <person name="Grigoriev I.V."/>
            <person name="Crous P."/>
            <person name="Smith M.E."/>
        </authorList>
    </citation>
    <scope>NUCLEOTIDE SEQUENCE</scope>
    <source>
        <strain evidence="11">RSA 861</strain>
    </source>
</reference>
<protein>
    <submittedName>
        <fullName evidence="11">Uncharacterized protein</fullName>
    </submittedName>
</protein>
<evidence type="ECO:0000256" key="1">
    <source>
        <dbReference type="ARBA" id="ARBA00002598"/>
    </source>
</evidence>
<comment type="catalytic activity">
    <reaction evidence="8">
        <text>fluoride(in) = fluoride(out)</text>
        <dbReference type="Rhea" id="RHEA:76159"/>
        <dbReference type="ChEBI" id="CHEBI:17051"/>
    </reaction>
    <physiologicalReaction direction="left-to-right" evidence="8">
        <dbReference type="Rhea" id="RHEA:76160"/>
    </physiologicalReaction>
</comment>
<evidence type="ECO:0000313" key="11">
    <source>
        <dbReference type="EMBL" id="KAJ1928291.1"/>
    </source>
</evidence>
<feature type="transmembrane region" description="Helical" evidence="10">
    <location>
        <begin position="35"/>
        <end position="55"/>
    </location>
</feature>
<comment type="function">
    <text evidence="1">Fluoride channel required for the rapid expulsion of cytoplasmic fluoride.</text>
</comment>
<dbReference type="GO" id="GO:0005886">
    <property type="term" value="C:plasma membrane"/>
    <property type="evidence" value="ECO:0007669"/>
    <property type="project" value="UniProtKB-SubCell"/>
</dbReference>
<feature type="transmembrane region" description="Helical" evidence="10">
    <location>
        <begin position="362"/>
        <end position="384"/>
    </location>
</feature>
<dbReference type="PANTHER" id="PTHR28259:SF1">
    <property type="entry name" value="FLUORIDE EXPORT PROTEIN 1-RELATED"/>
    <property type="match status" value="1"/>
</dbReference>
<evidence type="ECO:0000256" key="2">
    <source>
        <dbReference type="ARBA" id="ARBA00004651"/>
    </source>
</evidence>
<keyword evidence="12" id="KW-1185">Reference proteome</keyword>
<evidence type="ECO:0000313" key="12">
    <source>
        <dbReference type="Proteomes" id="UP001150569"/>
    </source>
</evidence>
<evidence type="ECO:0000256" key="10">
    <source>
        <dbReference type="SAM" id="Phobius"/>
    </source>
</evidence>
<dbReference type="Pfam" id="PF02537">
    <property type="entry name" value="CRCB"/>
    <property type="match status" value="1"/>
</dbReference>